<evidence type="ECO:0000313" key="2">
    <source>
        <dbReference type="EMBL" id="TKR73923.1"/>
    </source>
</evidence>
<reference evidence="2 3" key="2">
    <citation type="journal article" date="2019" name="G3 (Bethesda)">
        <title>Hybrid Assembly of the Genome of the Entomopathogenic Nematode Steinernema carpocapsae Identifies the X-Chromosome.</title>
        <authorList>
            <person name="Serra L."/>
            <person name="Macchietto M."/>
            <person name="Macias-Munoz A."/>
            <person name="McGill C.J."/>
            <person name="Rodriguez I.M."/>
            <person name="Rodriguez B."/>
            <person name="Murad R."/>
            <person name="Mortazavi A."/>
        </authorList>
    </citation>
    <scope>NUCLEOTIDE SEQUENCE [LARGE SCALE GENOMIC DNA]</scope>
    <source>
        <strain evidence="2 3">ALL</strain>
    </source>
</reference>
<keyword evidence="1" id="KW-1133">Transmembrane helix</keyword>
<evidence type="ECO:0008006" key="4">
    <source>
        <dbReference type="Google" id="ProtNLM"/>
    </source>
</evidence>
<keyword evidence="1" id="KW-0472">Membrane</keyword>
<name>A0A4U5MWU9_STECR</name>
<dbReference type="AlphaFoldDB" id="A0A4U5MWU9"/>
<organism evidence="2 3">
    <name type="scientific">Steinernema carpocapsae</name>
    <name type="common">Entomopathogenic nematode</name>
    <dbReference type="NCBI Taxonomy" id="34508"/>
    <lineage>
        <taxon>Eukaryota</taxon>
        <taxon>Metazoa</taxon>
        <taxon>Ecdysozoa</taxon>
        <taxon>Nematoda</taxon>
        <taxon>Chromadorea</taxon>
        <taxon>Rhabditida</taxon>
        <taxon>Tylenchina</taxon>
        <taxon>Panagrolaimomorpha</taxon>
        <taxon>Strongyloidoidea</taxon>
        <taxon>Steinernematidae</taxon>
        <taxon>Steinernema</taxon>
    </lineage>
</organism>
<keyword evidence="1" id="KW-0812">Transmembrane</keyword>
<evidence type="ECO:0000313" key="3">
    <source>
        <dbReference type="Proteomes" id="UP000298663"/>
    </source>
</evidence>
<feature type="transmembrane region" description="Helical" evidence="1">
    <location>
        <begin position="117"/>
        <end position="136"/>
    </location>
</feature>
<evidence type="ECO:0000256" key="1">
    <source>
        <dbReference type="SAM" id="Phobius"/>
    </source>
</evidence>
<accession>A0A4U5MWU9</accession>
<reference evidence="2 3" key="1">
    <citation type="journal article" date="2015" name="Genome Biol.">
        <title>Comparative genomics of Steinernema reveals deeply conserved gene regulatory networks.</title>
        <authorList>
            <person name="Dillman A.R."/>
            <person name="Macchietto M."/>
            <person name="Porter C.F."/>
            <person name="Rogers A."/>
            <person name="Williams B."/>
            <person name="Antoshechkin I."/>
            <person name="Lee M.M."/>
            <person name="Goodwin Z."/>
            <person name="Lu X."/>
            <person name="Lewis E.E."/>
            <person name="Goodrich-Blair H."/>
            <person name="Stock S.P."/>
            <person name="Adams B.J."/>
            <person name="Sternberg P.W."/>
            <person name="Mortazavi A."/>
        </authorList>
    </citation>
    <scope>NUCLEOTIDE SEQUENCE [LARGE SCALE GENOMIC DNA]</scope>
    <source>
        <strain evidence="2 3">ALL</strain>
    </source>
</reference>
<proteinExistence type="predicted"/>
<feature type="transmembrane region" description="Helical" evidence="1">
    <location>
        <begin position="39"/>
        <end position="64"/>
    </location>
</feature>
<dbReference type="EMBL" id="AZBU02000006">
    <property type="protein sequence ID" value="TKR73923.1"/>
    <property type="molecule type" value="Genomic_DNA"/>
</dbReference>
<comment type="caution">
    <text evidence="2">The sequence shown here is derived from an EMBL/GenBank/DDBJ whole genome shotgun (WGS) entry which is preliminary data.</text>
</comment>
<feature type="transmembrane region" description="Helical" evidence="1">
    <location>
        <begin position="85"/>
        <end position="105"/>
    </location>
</feature>
<protein>
    <recommendedName>
        <fullName evidence="4">G-protein coupled receptors family 1 profile domain-containing protein</fullName>
    </recommendedName>
</protein>
<sequence>MAYFITLMTPCCDYTVTPGVYKPYYNLAKYPNTDYLMSVGAWVLVTTILLTLLAYIVIIAYLIYMQLQSGQVANFCKERSILLYGILRFAIDMALALMFNFGSVINFPTGQATDLAVYAGYIVNNLIFPPMLYLILYK</sequence>
<dbReference type="Proteomes" id="UP000298663">
    <property type="component" value="Unassembled WGS sequence"/>
</dbReference>
<gene>
    <name evidence="2" type="ORF">L596_021168</name>
</gene>
<keyword evidence="3" id="KW-1185">Reference proteome</keyword>